<keyword evidence="4 10" id="KW-0560">Oxidoreductase</keyword>
<reference evidence="10 11" key="1">
    <citation type="journal article" date="2018" name="Sci. Rep.">
        <title>A complete Leishmania donovani reference genome identifies novel genetic variations associated with virulence.</title>
        <authorList>
            <person name="Lypaczewski P."/>
            <person name="Hoshizaki J."/>
            <person name="Zhang W.-W."/>
            <person name="McCall L.-I."/>
            <person name="Torcivia-Rodriguez J."/>
            <person name="Simonyan V."/>
            <person name="Kaur A."/>
            <person name="Dewar K."/>
            <person name="Matlashewski G."/>
        </authorList>
    </citation>
    <scope>NUCLEOTIDE SEQUENCE [LARGE SCALE GENOMIC DNA]</scope>
    <source>
        <strain evidence="10 11">LdCL</strain>
    </source>
</reference>
<keyword evidence="11" id="KW-1185">Reference proteome</keyword>
<evidence type="ECO:0000313" key="10">
    <source>
        <dbReference type="EMBL" id="AYU83928.1"/>
    </source>
</evidence>
<evidence type="ECO:0000256" key="3">
    <source>
        <dbReference type="ARBA" id="ARBA00022827"/>
    </source>
</evidence>
<dbReference type="OrthoDB" id="498204at2759"/>
<dbReference type="PANTHER" id="PTHR43104:SF3">
    <property type="entry name" value="FAD DEPENDENT OXIDOREDUCTASE DOMAIN-CONTAINING PROTEIN"/>
    <property type="match status" value="1"/>
</dbReference>
<gene>
    <name evidence="10" type="ORF">LdCL_360064400</name>
</gene>
<evidence type="ECO:0000256" key="4">
    <source>
        <dbReference type="ARBA" id="ARBA00023002"/>
    </source>
</evidence>
<dbReference type="Gene3D" id="3.30.9.10">
    <property type="entry name" value="D-Amino Acid Oxidase, subunit A, domain 2"/>
    <property type="match status" value="1"/>
</dbReference>
<dbReference type="EMBL" id="CP029535">
    <property type="protein sequence ID" value="AYU83928.1"/>
    <property type="molecule type" value="Genomic_DNA"/>
</dbReference>
<dbReference type="Pfam" id="PF01266">
    <property type="entry name" value="DAO"/>
    <property type="match status" value="1"/>
</dbReference>
<dbReference type="InterPro" id="IPR006076">
    <property type="entry name" value="FAD-dep_OxRdtase"/>
</dbReference>
<dbReference type="EC" id="1.1.99.2" evidence="7"/>
<dbReference type="PANTHER" id="PTHR43104">
    <property type="entry name" value="L-2-HYDROXYGLUTARATE DEHYDROGENASE, MITOCHONDRIAL"/>
    <property type="match status" value="1"/>
</dbReference>
<evidence type="ECO:0000256" key="7">
    <source>
        <dbReference type="ARBA" id="ARBA00038878"/>
    </source>
</evidence>
<evidence type="ECO:0000259" key="9">
    <source>
        <dbReference type="Pfam" id="PF01266"/>
    </source>
</evidence>
<keyword evidence="2" id="KW-0285">Flavoprotein</keyword>
<accession>A0A3Q8IJT1</accession>
<dbReference type="VEuPathDB" id="TriTrypDB:LdCL_360064400"/>
<comment type="cofactor">
    <cofactor evidence="1">
        <name>FAD</name>
        <dbReference type="ChEBI" id="CHEBI:57692"/>
    </cofactor>
</comment>
<comment type="catalytic activity">
    <reaction evidence="5">
        <text>(S)-2-hydroxyglutarate + A = 2-oxoglutarate + AH2</text>
        <dbReference type="Rhea" id="RHEA:21252"/>
        <dbReference type="ChEBI" id="CHEBI:13193"/>
        <dbReference type="ChEBI" id="CHEBI:16782"/>
        <dbReference type="ChEBI" id="CHEBI:16810"/>
        <dbReference type="ChEBI" id="CHEBI:17499"/>
        <dbReference type="EC" id="1.1.99.2"/>
    </reaction>
</comment>
<comment type="similarity">
    <text evidence="6">Belongs to the L2HGDH family.</text>
</comment>
<dbReference type="VEuPathDB" id="TriTrypDB:LDHU3_36.7570"/>
<evidence type="ECO:0000256" key="5">
    <source>
        <dbReference type="ARBA" id="ARBA00036066"/>
    </source>
</evidence>
<dbReference type="GO" id="GO:0047545">
    <property type="term" value="F:(S)-2-hydroxyglutarate dehydrogenase activity"/>
    <property type="evidence" value="ECO:0007669"/>
    <property type="project" value="UniProtKB-EC"/>
</dbReference>
<proteinExistence type="inferred from homology"/>
<protein>
    <recommendedName>
        <fullName evidence="8">L-2-hydroxyglutarate dehydrogenase, mitochondrial</fullName>
        <ecNumber evidence="7">1.1.99.2</ecNumber>
    </recommendedName>
</protein>
<dbReference type="Gene3D" id="3.50.50.60">
    <property type="entry name" value="FAD/NAD(P)-binding domain"/>
    <property type="match status" value="1"/>
</dbReference>
<name>A0A3Q8IJT1_LEIDO</name>
<evidence type="ECO:0000256" key="6">
    <source>
        <dbReference type="ARBA" id="ARBA00037941"/>
    </source>
</evidence>
<evidence type="ECO:0000313" key="11">
    <source>
        <dbReference type="Proteomes" id="UP000274082"/>
    </source>
</evidence>
<dbReference type="InterPro" id="IPR036188">
    <property type="entry name" value="FAD/NAD-bd_sf"/>
</dbReference>
<evidence type="ECO:0000256" key="1">
    <source>
        <dbReference type="ARBA" id="ARBA00001974"/>
    </source>
</evidence>
<evidence type="ECO:0000256" key="2">
    <source>
        <dbReference type="ARBA" id="ARBA00022630"/>
    </source>
</evidence>
<sequence length="522" mass="57329">MASVVGKVFSGMSQVAVVCGLGGAVYYRREYGNMATDDASTAHSLITFSRDDRRDIYDVAIVGGGIVGVATAREIRQKYPRKRVILIEREADVAQHQSGHNSGCLHAGMFYPPGSAMARLCPRGHSLIIDYCKKNKLPYELCGKIVVATEDSQRPTVQRMYDWGVANGVKGLEILEGEEAIKKKEPLVTGVSALWSPVSGIIDFSEVTRCMLRELTAHAKNNFATQFQFDAQDFVGVSVTKSKGAGTEEMVLIRGREKNHLGPEKTILATNVITCCGLDSDVVAKHSGGIVEWLGKRVMQTYGFRGRYYQLTPERRDMVRMHVYPCPDTRKGLSVGVHFTPTVDVRRGRQVIIGPGSALALDRYGYTPYAIDLEYCFNCAFSKGGWVSLVSNFDVIFQTYYMDISKRQFLREAQKLIPSIEAKDIVDSYCGVMAVGVAEDGTLSMDLAMEFARPRVTVPATMDKKMLLEAIKDAPHSGKGLEASDSSKPLILNVRNAPSPAATASMAIAEDIVKAASSRFQW</sequence>
<organism evidence="10 11">
    <name type="scientific">Leishmania donovani</name>
    <dbReference type="NCBI Taxonomy" id="5661"/>
    <lineage>
        <taxon>Eukaryota</taxon>
        <taxon>Discoba</taxon>
        <taxon>Euglenozoa</taxon>
        <taxon>Kinetoplastea</taxon>
        <taxon>Metakinetoplastina</taxon>
        <taxon>Trypanosomatida</taxon>
        <taxon>Trypanosomatidae</taxon>
        <taxon>Leishmaniinae</taxon>
        <taxon>Leishmania</taxon>
    </lineage>
</organism>
<dbReference type="Proteomes" id="UP000274082">
    <property type="component" value="Chromosome 36"/>
</dbReference>
<keyword evidence="3" id="KW-0274">FAD</keyword>
<evidence type="ECO:0000256" key="8">
    <source>
        <dbReference type="ARBA" id="ARBA00041137"/>
    </source>
</evidence>
<dbReference type="SUPFAM" id="SSF51905">
    <property type="entry name" value="FAD/NAD(P)-binding domain"/>
    <property type="match status" value="1"/>
</dbReference>
<feature type="domain" description="FAD dependent oxidoreductase" evidence="9">
    <location>
        <begin position="58"/>
        <end position="441"/>
    </location>
</feature>
<dbReference type="VEuPathDB" id="TriTrypDB:LdBPK_365700.1"/>
<dbReference type="AlphaFoldDB" id="A0A3Q8IJT1"/>